<proteinExistence type="predicted"/>
<accession>A0AAD9YDH7</accession>
<comment type="caution">
    <text evidence="2">The sequence shown here is derived from an EMBL/GenBank/DDBJ whole genome shotgun (WGS) entry which is preliminary data.</text>
</comment>
<name>A0AAD9YDH7_COLKA</name>
<evidence type="ECO:0000313" key="3">
    <source>
        <dbReference type="Proteomes" id="UP001281614"/>
    </source>
</evidence>
<feature type="transmembrane region" description="Helical" evidence="1">
    <location>
        <begin position="7"/>
        <end position="26"/>
    </location>
</feature>
<dbReference type="AlphaFoldDB" id="A0AAD9YDH7"/>
<sequence length="110" mass="12542">MEVTLEAIIAIISLVVGLPSTIFIIWKCCSRRRYCFGQATQPFSNDRSMRFESSPYEESFTRQHSNPTFRSWTFVGFQMDAAPYPDGFYGMHPLGGRPAYGSHDVGYVRT</sequence>
<keyword evidence="1" id="KW-0472">Membrane</keyword>
<organism evidence="2 3">
    <name type="scientific">Colletotrichum kahawae</name>
    <name type="common">Coffee berry disease fungus</name>
    <dbReference type="NCBI Taxonomy" id="34407"/>
    <lineage>
        <taxon>Eukaryota</taxon>
        <taxon>Fungi</taxon>
        <taxon>Dikarya</taxon>
        <taxon>Ascomycota</taxon>
        <taxon>Pezizomycotina</taxon>
        <taxon>Sordariomycetes</taxon>
        <taxon>Hypocreomycetidae</taxon>
        <taxon>Glomerellales</taxon>
        <taxon>Glomerellaceae</taxon>
        <taxon>Colletotrichum</taxon>
        <taxon>Colletotrichum gloeosporioides species complex</taxon>
    </lineage>
</organism>
<dbReference type="EMBL" id="VYYT01000211">
    <property type="protein sequence ID" value="KAK2756299.1"/>
    <property type="molecule type" value="Genomic_DNA"/>
</dbReference>
<keyword evidence="1" id="KW-0812">Transmembrane</keyword>
<keyword evidence="1" id="KW-1133">Transmembrane helix</keyword>
<evidence type="ECO:0000313" key="2">
    <source>
        <dbReference type="EMBL" id="KAK2756299.1"/>
    </source>
</evidence>
<reference evidence="2" key="1">
    <citation type="submission" date="2023-02" db="EMBL/GenBank/DDBJ databases">
        <title>Colletotrichum kahawae CIFC_Que2 genome sequencing and assembly.</title>
        <authorList>
            <person name="Baroncelli R."/>
        </authorList>
    </citation>
    <scope>NUCLEOTIDE SEQUENCE</scope>
    <source>
        <strain evidence="2">CIFC_Que2</strain>
    </source>
</reference>
<protein>
    <submittedName>
        <fullName evidence="2">Ubiquitin-like protein</fullName>
    </submittedName>
</protein>
<keyword evidence="3" id="KW-1185">Reference proteome</keyword>
<evidence type="ECO:0000256" key="1">
    <source>
        <dbReference type="SAM" id="Phobius"/>
    </source>
</evidence>
<dbReference type="Proteomes" id="UP001281614">
    <property type="component" value="Unassembled WGS sequence"/>
</dbReference>
<gene>
    <name evidence="2" type="ORF">CKAH01_05820</name>
</gene>